<evidence type="ECO:0000256" key="3">
    <source>
        <dbReference type="ARBA" id="ARBA00014424"/>
    </source>
</evidence>
<gene>
    <name evidence="11" type="ORF">pdam_00013600</name>
</gene>
<dbReference type="InterPro" id="IPR027413">
    <property type="entry name" value="GROEL-like_equatorial_sf"/>
</dbReference>
<dbReference type="SUPFAM" id="SSF48592">
    <property type="entry name" value="GroEL equatorial domain-like"/>
    <property type="match status" value="1"/>
</dbReference>
<organism evidence="11 12">
    <name type="scientific">Pocillopora damicornis</name>
    <name type="common">Cauliflower coral</name>
    <name type="synonym">Millepora damicornis</name>
    <dbReference type="NCBI Taxonomy" id="46731"/>
    <lineage>
        <taxon>Eukaryota</taxon>
        <taxon>Metazoa</taxon>
        <taxon>Cnidaria</taxon>
        <taxon>Anthozoa</taxon>
        <taxon>Hexacorallia</taxon>
        <taxon>Scleractinia</taxon>
        <taxon>Astrocoeniina</taxon>
        <taxon>Pocilloporidae</taxon>
        <taxon>Pocillopora</taxon>
    </lineage>
</organism>
<dbReference type="GO" id="GO:0051082">
    <property type="term" value="F:unfolded protein binding"/>
    <property type="evidence" value="ECO:0007669"/>
    <property type="project" value="InterPro"/>
</dbReference>
<comment type="subcellular location">
    <subcellularLocation>
        <location evidence="1">Cytoplasm</location>
    </subcellularLocation>
</comment>
<evidence type="ECO:0000313" key="11">
    <source>
        <dbReference type="EMBL" id="RMX47659.1"/>
    </source>
</evidence>
<dbReference type="Gene3D" id="3.30.260.10">
    <property type="entry name" value="TCP-1-like chaperonin intermediate domain"/>
    <property type="match status" value="1"/>
</dbReference>
<evidence type="ECO:0000256" key="2">
    <source>
        <dbReference type="ARBA" id="ARBA00008020"/>
    </source>
</evidence>
<dbReference type="FunFam" id="1.10.560.10:FF:000070">
    <property type="entry name" value="Uncharacterized protein"/>
    <property type="match status" value="1"/>
</dbReference>
<dbReference type="PROSITE" id="PS00751">
    <property type="entry name" value="TCP1_2"/>
    <property type="match status" value="1"/>
</dbReference>
<dbReference type="GO" id="GO:0140662">
    <property type="term" value="F:ATP-dependent protein folding chaperone"/>
    <property type="evidence" value="ECO:0007669"/>
    <property type="project" value="InterPro"/>
</dbReference>
<dbReference type="OMA" id="RGPNDYQ"/>
<dbReference type="PRINTS" id="PR00304">
    <property type="entry name" value="TCOMPLEXTCP1"/>
</dbReference>
<evidence type="ECO:0000256" key="10">
    <source>
        <dbReference type="RuleBase" id="RU004187"/>
    </source>
</evidence>
<dbReference type="Proteomes" id="UP000275408">
    <property type="component" value="Unassembled WGS sequence"/>
</dbReference>
<comment type="catalytic activity">
    <reaction evidence="9">
        <text>ATP + H2O = ADP + phosphate + H(+)</text>
        <dbReference type="Rhea" id="RHEA:13065"/>
        <dbReference type="ChEBI" id="CHEBI:15377"/>
        <dbReference type="ChEBI" id="CHEBI:15378"/>
        <dbReference type="ChEBI" id="CHEBI:30616"/>
        <dbReference type="ChEBI" id="CHEBI:43474"/>
        <dbReference type="ChEBI" id="CHEBI:456216"/>
    </reaction>
</comment>
<dbReference type="InterPro" id="IPR002194">
    <property type="entry name" value="Chaperonin_TCP-1_CS"/>
</dbReference>
<evidence type="ECO:0000313" key="12">
    <source>
        <dbReference type="Proteomes" id="UP000275408"/>
    </source>
</evidence>
<dbReference type="InterPro" id="IPR002423">
    <property type="entry name" value="Cpn60/GroEL/TCP-1"/>
</dbReference>
<evidence type="ECO:0000256" key="8">
    <source>
        <dbReference type="ARBA" id="ARBA00030049"/>
    </source>
</evidence>
<evidence type="ECO:0000256" key="9">
    <source>
        <dbReference type="ARBA" id="ARBA00049360"/>
    </source>
</evidence>
<dbReference type="InterPro" id="IPR027410">
    <property type="entry name" value="TCP-1-like_intermed_sf"/>
</dbReference>
<comment type="similarity">
    <text evidence="2 10">Belongs to the TCP-1 chaperonin family.</text>
</comment>
<keyword evidence="12" id="KW-1185">Reference proteome</keyword>
<dbReference type="SUPFAM" id="SSF54849">
    <property type="entry name" value="GroEL-intermediate domain like"/>
    <property type="match status" value="1"/>
</dbReference>
<dbReference type="OrthoDB" id="496at2759"/>
<sequence>MSSAPSSAELLHVGGERTSGESIRNQNVTAVTAIANIVKSSLGPVGLDKMLVDDIGDVTVTNDGATILKLLEVEHPAAKVLCELADLQDQEVGDGTTSVVILAAEFLRGANELVRQKIHPTSIISGYRLACKEACKYIQENLTINVSELDRESVVNVAKTSLSSKLIGQSSDFFSEMIVNAVTAVKRAGNKGEAKYPIKAINVLKAHGGSAQESVLVDGYALNCTIASQAMPKRVENAKIACLDFSLQKAKMHLGVSVVVEDPEKLEAIRKREADITKERIQKVLGAGANVVLVSGGIDDLCLKYFVEAGAMGVRRCKKADLKRIARATGATMVLTLANLEGEESFDASMLGSADEVVQERVSDDELIVIKRPKARSASSIILRGANDFMLDEMERSMHDAICVVKRVLESKTVVPGGGAVEAALSIYLENFATSLGSREQLAIAEFANSLLVIPKTLAVNAAQDSAELVAKLRAYHNTSQINTERASFKWIGLDLIEGKVRDNLKAGVLEPCISKIKCLKFATEAAITILRIDDMIKLRPEKKEESAYGQAMQRGEL</sequence>
<dbReference type="GO" id="GO:0005737">
    <property type="term" value="C:cytoplasm"/>
    <property type="evidence" value="ECO:0007669"/>
    <property type="project" value="UniProtKB-SubCell"/>
</dbReference>
<dbReference type="InterPro" id="IPR054827">
    <property type="entry name" value="thermosome_alpha"/>
</dbReference>
<dbReference type="Gene3D" id="1.10.560.10">
    <property type="entry name" value="GroEL-like equatorial domain"/>
    <property type="match status" value="1"/>
</dbReference>
<protein>
    <recommendedName>
        <fullName evidence="3">T-complex protein 1 subunit alpha</fullName>
    </recommendedName>
    <alternativeName>
        <fullName evidence="8">CCT-alpha</fullName>
    </alternativeName>
</protein>
<evidence type="ECO:0000256" key="5">
    <source>
        <dbReference type="ARBA" id="ARBA00022741"/>
    </source>
</evidence>
<reference evidence="11 12" key="1">
    <citation type="journal article" date="2018" name="Sci. Rep.">
        <title>Comparative analysis of the Pocillopora damicornis genome highlights role of immune system in coral evolution.</title>
        <authorList>
            <person name="Cunning R."/>
            <person name="Bay R.A."/>
            <person name="Gillette P."/>
            <person name="Baker A.C."/>
            <person name="Traylor-Knowles N."/>
        </authorList>
    </citation>
    <scope>NUCLEOTIDE SEQUENCE [LARGE SCALE GENOMIC DNA]</scope>
    <source>
        <strain evidence="11">RSMAS</strain>
        <tissue evidence="11">Whole animal</tissue>
    </source>
</reference>
<keyword evidence="5 10" id="KW-0547">Nucleotide-binding</keyword>
<evidence type="ECO:0000256" key="4">
    <source>
        <dbReference type="ARBA" id="ARBA00022490"/>
    </source>
</evidence>
<dbReference type="InterPro" id="IPR012715">
    <property type="entry name" value="Chap_CCT_alpha"/>
</dbReference>
<dbReference type="Pfam" id="PF00118">
    <property type="entry name" value="Cpn60_TCP1"/>
    <property type="match status" value="1"/>
</dbReference>
<dbReference type="PANTHER" id="PTHR11353">
    <property type="entry name" value="CHAPERONIN"/>
    <property type="match status" value="1"/>
</dbReference>
<keyword evidence="6 10" id="KW-0067">ATP-binding</keyword>
<evidence type="ECO:0000256" key="7">
    <source>
        <dbReference type="ARBA" id="ARBA00023186"/>
    </source>
</evidence>
<dbReference type="InterPro" id="IPR017998">
    <property type="entry name" value="Chaperone_TCP-1"/>
</dbReference>
<dbReference type="GO" id="GO:0016887">
    <property type="term" value="F:ATP hydrolysis activity"/>
    <property type="evidence" value="ECO:0007669"/>
    <property type="project" value="InterPro"/>
</dbReference>
<evidence type="ECO:0000256" key="1">
    <source>
        <dbReference type="ARBA" id="ARBA00004496"/>
    </source>
</evidence>
<dbReference type="PROSITE" id="PS00750">
    <property type="entry name" value="TCP1_1"/>
    <property type="match status" value="1"/>
</dbReference>
<dbReference type="GO" id="GO:0005524">
    <property type="term" value="F:ATP binding"/>
    <property type="evidence" value="ECO:0007669"/>
    <property type="project" value="UniProtKB-KW"/>
</dbReference>
<name>A0A3M6U269_POCDA</name>
<dbReference type="NCBIfam" id="TIGR02340">
    <property type="entry name" value="chap_CCT_alpha"/>
    <property type="match status" value="1"/>
</dbReference>
<dbReference type="CDD" id="cd03335">
    <property type="entry name" value="TCP1_alpha"/>
    <property type="match status" value="1"/>
</dbReference>
<dbReference type="InterPro" id="IPR053374">
    <property type="entry name" value="TCP-1_chaperonin"/>
</dbReference>
<keyword evidence="7 10" id="KW-0143">Chaperone</keyword>
<keyword evidence="4" id="KW-0963">Cytoplasm</keyword>
<dbReference type="STRING" id="46731.A0A3M6U269"/>
<dbReference type="AlphaFoldDB" id="A0A3M6U269"/>
<dbReference type="SUPFAM" id="SSF52029">
    <property type="entry name" value="GroEL apical domain-like"/>
    <property type="match status" value="1"/>
</dbReference>
<dbReference type="FunFam" id="3.50.7.10:FF:000009">
    <property type="entry name" value="T-complex protein 1 subunit alpha"/>
    <property type="match status" value="1"/>
</dbReference>
<proteinExistence type="inferred from homology"/>
<dbReference type="InterPro" id="IPR027409">
    <property type="entry name" value="GroEL-like_apical_dom_sf"/>
</dbReference>
<accession>A0A3M6U269</accession>
<dbReference type="Gene3D" id="3.50.7.10">
    <property type="entry name" value="GroEL"/>
    <property type="match status" value="1"/>
</dbReference>
<dbReference type="NCBIfam" id="NF041082">
    <property type="entry name" value="thermosome_alpha"/>
    <property type="match status" value="1"/>
</dbReference>
<dbReference type="PROSITE" id="PS00995">
    <property type="entry name" value="TCP1_3"/>
    <property type="match status" value="1"/>
</dbReference>
<comment type="caution">
    <text evidence="11">The sequence shown here is derived from an EMBL/GenBank/DDBJ whole genome shotgun (WGS) entry which is preliminary data.</text>
</comment>
<dbReference type="EMBL" id="RCHS01002387">
    <property type="protein sequence ID" value="RMX47659.1"/>
    <property type="molecule type" value="Genomic_DNA"/>
</dbReference>
<dbReference type="FunFam" id="3.30.260.10:FF:000022">
    <property type="entry name" value="T-complex protein 1 subunit eta"/>
    <property type="match status" value="1"/>
</dbReference>
<evidence type="ECO:0000256" key="6">
    <source>
        <dbReference type="ARBA" id="ARBA00022840"/>
    </source>
</evidence>
<dbReference type="NCBIfam" id="NF041083">
    <property type="entry name" value="thermosome_beta"/>
    <property type="match status" value="1"/>
</dbReference>